<sequence>MSPVIDIAWAAEKLEETRIEPAVSKVAKVLFIIGSASVKVFVYCINYSHKPNLPSTPISAKTKIFITSLLKAPVL</sequence>
<accession>A0A3N6PTT6</accession>
<name>A0A3N6PTT6_9CYAN</name>
<reference evidence="1 2" key="1">
    <citation type="journal article" date="2018" name="ACS Chem. Biol.">
        <title>Ketoreductase domain dysfunction expands chemodiversity: malyngamide biosynthesis in the cyanobacterium Okeania hirsuta.</title>
        <authorList>
            <person name="Moss N.A."/>
            <person name="Leao T."/>
            <person name="Rankin M."/>
            <person name="McCullough T.M."/>
            <person name="Qu P."/>
            <person name="Korobeynikov A."/>
            <person name="Smith J.L."/>
            <person name="Gerwick L."/>
            <person name="Gerwick W.H."/>
        </authorList>
    </citation>
    <scope>NUCLEOTIDE SEQUENCE [LARGE SCALE GENOMIC DNA]</scope>
    <source>
        <strain evidence="1 2">PAB10Feb10-1</strain>
    </source>
</reference>
<dbReference type="Proteomes" id="UP000269154">
    <property type="component" value="Unassembled WGS sequence"/>
</dbReference>
<evidence type="ECO:0000313" key="1">
    <source>
        <dbReference type="EMBL" id="RQH19396.1"/>
    </source>
</evidence>
<protein>
    <submittedName>
        <fullName evidence="1">Uncharacterized protein</fullName>
    </submittedName>
</protein>
<gene>
    <name evidence="1" type="ORF">D5R40_32525</name>
</gene>
<proteinExistence type="predicted"/>
<evidence type="ECO:0000313" key="2">
    <source>
        <dbReference type="Proteomes" id="UP000269154"/>
    </source>
</evidence>
<comment type="caution">
    <text evidence="1">The sequence shown here is derived from an EMBL/GenBank/DDBJ whole genome shotgun (WGS) entry which is preliminary data.</text>
</comment>
<dbReference type="AlphaFoldDB" id="A0A3N6PTT6"/>
<keyword evidence="2" id="KW-1185">Reference proteome</keyword>
<organism evidence="1 2">
    <name type="scientific">Okeania hirsuta</name>
    <dbReference type="NCBI Taxonomy" id="1458930"/>
    <lineage>
        <taxon>Bacteria</taxon>
        <taxon>Bacillati</taxon>
        <taxon>Cyanobacteriota</taxon>
        <taxon>Cyanophyceae</taxon>
        <taxon>Oscillatoriophycideae</taxon>
        <taxon>Oscillatoriales</taxon>
        <taxon>Microcoleaceae</taxon>
        <taxon>Okeania</taxon>
    </lineage>
</organism>
<dbReference type="EMBL" id="RCBY01000446">
    <property type="protein sequence ID" value="RQH19396.1"/>
    <property type="molecule type" value="Genomic_DNA"/>
</dbReference>